<dbReference type="Pfam" id="PF01171">
    <property type="entry name" value="ATP_bind_3"/>
    <property type="match status" value="1"/>
</dbReference>
<dbReference type="EC" id="6.3.4.19" evidence="1"/>
<keyword evidence="5" id="KW-0067">ATP-binding</keyword>
<comment type="caution">
    <text evidence="9">The sequence shown here is derived from an EMBL/GenBank/DDBJ whole genome shotgun (WGS) entry which is preliminary data.</text>
</comment>
<evidence type="ECO:0000313" key="10">
    <source>
        <dbReference type="Proteomes" id="UP000801428"/>
    </source>
</evidence>
<dbReference type="InterPro" id="IPR012094">
    <property type="entry name" value="tRNA_Ile_lys_synt"/>
</dbReference>
<dbReference type="OrthoDB" id="434144at2759"/>
<evidence type="ECO:0000259" key="8">
    <source>
        <dbReference type="Pfam" id="PF01171"/>
    </source>
</evidence>
<evidence type="ECO:0000256" key="4">
    <source>
        <dbReference type="ARBA" id="ARBA00022741"/>
    </source>
</evidence>
<proteinExistence type="inferred from homology"/>
<name>A0A9P4TCM2_CURKU</name>
<accession>A0A9P4TCM2</accession>
<keyword evidence="10" id="KW-1185">Reference proteome</keyword>
<organism evidence="9 10">
    <name type="scientific">Curvularia kusanoi</name>
    <name type="common">Cochliobolus kusanoi</name>
    <dbReference type="NCBI Taxonomy" id="90978"/>
    <lineage>
        <taxon>Eukaryota</taxon>
        <taxon>Fungi</taxon>
        <taxon>Dikarya</taxon>
        <taxon>Ascomycota</taxon>
        <taxon>Pezizomycotina</taxon>
        <taxon>Dothideomycetes</taxon>
        <taxon>Pleosporomycetidae</taxon>
        <taxon>Pleosporales</taxon>
        <taxon>Pleosporineae</taxon>
        <taxon>Pleosporaceae</taxon>
        <taxon>Curvularia</taxon>
    </lineage>
</organism>
<dbReference type="InterPro" id="IPR014729">
    <property type="entry name" value="Rossmann-like_a/b/a_fold"/>
</dbReference>
<dbReference type="HAMAP" id="MF_01161">
    <property type="entry name" value="tRNA_Ile_lys_synt"/>
    <property type="match status" value="1"/>
</dbReference>
<dbReference type="GO" id="GO:0005524">
    <property type="term" value="F:ATP binding"/>
    <property type="evidence" value="ECO:0007669"/>
    <property type="project" value="UniProtKB-KW"/>
</dbReference>
<dbReference type="PANTHER" id="PTHR43033:SF1">
    <property type="entry name" value="TRNA(ILE)-LYSIDINE SYNTHASE-RELATED"/>
    <property type="match status" value="1"/>
</dbReference>
<sequence>MWRSNVLRLRKSSSAVSWHTVRPKSSLSGLPITDVEFREALRSVGGLEPFDGQSPHRRRPLGFAISGGVDSMALASLFAQSKQLSKLKEPELAGRGVRNAADHAFIVDHKARPESTEEAEWVAEQCRTQFGLKATVLPLTWPADSHTLDHKRFETIARTLRYQALGQACRAEGIVDLLVAHHADDQAETVLMRLANNRLRSGLQAMQPIEWIPECHGIYGVSHSGASPECQSYDELWQDLDSCMDKHSTLVYRSIPVERGGVRLLRPLLDFEKSRLIATCEQHGVTWAEDKTNKMQTYTARNAIRHILKNHQLPAALDIQSLVDTASHMRRRVNMYKYRAHDLLHQCRKQLDPQTGSLLIQFPPFYKLLGNTEEFPRKFWLDPKAKTSIDWSTAKNTAICLLAEAGQMVSPRERVQLGELASTIANIWREFLLEEFSFDIGHSKATESYCVHGIWWRKSDKPMDESCRNEAYHQELRQWLLTRQPLENYKATVTSEAIHYPPSYGTGAIPSTAYSHGDYQLFDGRWWIRVENHSSDVLVLRHFTKEDLNRISSLQVAKRGIPDQYIPAALSMVKPADLRFTLPALFRRDSATQEEILIGFPTLDVSTKKLGYPKDICSWQVHYKKLEYETGSRPDTNNMPLEYRRSSDVGHEQIRRQLAKYSKTRKNQPPGPGVTPHSFSKPSHLLDMGQDKFASQSNPRTRRLAGAISDGRKSKGAIVHDDAASPGFSGKSTKKMRNIPLIPTAESKRRGRSEKREGGGYDIKWEDFGNRFG</sequence>
<feature type="compositionally biased region" description="Basic and acidic residues" evidence="7">
    <location>
        <begin position="754"/>
        <end position="763"/>
    </location>
</feature>
<protein>
    <recommendedName>
        <fullName evidence="1">tRNA(Ile)-lysidine synthetase</fullName>
        <ecNumber evidence="1">6.3.4.19</ecNumber>
    </recommendedName>
</protein>
<feature type="domain" description="tRNA(Ile)-lysidine/2-thiocytidine synthase N-terminal" evidence="8">
    <location>
        <begin position="64"/>
        <end position="306"/>
    </location>
</feature>
<dbReference type="InterPro" id="IPR012795">
    <property type="entry name" value="tRNA_Ile_lys_synt_N"/>
</dbReference>
<evidence type="ECO:0000256" key="7">
    <source>
        <dbReference type="SAM" id="MobiDB-lite"/>
    </source>
</evidence>
<dbReference type="CDD" id="cd01992">
    <property type="entry name" value="TilS_N"/>
    <property type="match status" value="1"/>
</dbReference>
<dbReference type="Proteomes" id="UP000801428">
    <property type="component" value="Unassembled WGS sequence"/>
</dbReference>
<dbReference type="NCBIfam" id="TIGR02432">
    <property type="entry name" value="lysidine_TilS_N"/>
    <property type="match status" value="1"/>
</dbReference>
<comment type="catalytic activity">
    <reaction evidence="6">
        <text>cytidine(34) in tRNA(Ile2) + L-lysine + ATP = lysidine(34) in tRNA(Ile2) + AMP + diphosphate + H(+)</text>
        <dbReference type="Rhea" id="RHEA:43744"/>
        <dbReference type="Rhea" id="RHEA-COMP:10625"/>
        <dbReference type="Rhea" id="RHEA-COMP:10670"/>
        <dbReference type="ChEBI" id="CHEBI:15378"/>
        <dbReference type="ChEBI" id="CHEBI:30616"/>
        <dbReference type="ChEBI" id="CHEBI:32551"/>
        <dbReference type="ChEBI" id="CHEBI:33019"/>
        <dbReference type="ChEBI" id="CHEBI:82748"/>
        <dbReference type="ChEBI" id="CHEBI:83665"/>
        <dbReference type="ChEBI" id="CHEBI:456215"/>
        <dbReference type="EC" id="6.3.4.19"/>
    </reaction>
</comment>
<keyword evidence="2" id="KW-0436">Ligase</keyword>
<dbReference type="EMBL" id="SWKU01000015">
    <property type="protein sequence ID" value="KAF3000269.1"/>
    <property type="molecule type" value="Genomic_DNA"/>
</dbReference>
<dbReference type="SUPFAM" id="SSF52402">
    <property type="entry name" value="Adenine nucleotide alpha hydrolases-like"/>
    <property type="match status" value="1"/>
</dbReference>
<keyword evidence="3" id="KW-0819">tRNA processing</keyword>
<dbReference type="GO" id="GO:0032267">
    <property type="term" value="F:tRNA(Ile)-lysidine synthase activity"/>
    <property type="evidence" value="ECO:0007669"/>
    <property type="project" value="UniProtKB-EC"/>
</dbReference>
<dbReference type="PANTHER" id="PTHR43033">
    <property type="entry name" value="TRNA(ILE)-LYSIDINE SYNTHASE-RELATED"/>
    <property type="match status" value="1"/>
</dbReference>
<keyword evidence="4" id="KW-0547">Nucleotide-binding</keyword>
<evidence type="ECO:0000256" key="1">
    <source>
        <dbReference type="ARBA" id="ARBA00013267"/>
    </source>
</evidence>
<evidence type="ECO:0000256" key="3">
    <source>
        <dbReference type="ARBA" id="ARBA00022694"/>
    </source>
</evidence>
<gene>
    <name evidence="9" type="ORF">E8E13_008145</name>
</gene>
<reference evidence="9" key="1">
    <citation type="submission" date="2019-04" db="EMBL/GenBank/DDBJ databases">
        <title>Sequencing of skin fungus with MAO and IRED activity.</title>
        <authorList>
            <person name="Marsaioli A.J."/>
            <person name="Bonatto J.M.C."/>
            <person name="Reis Junior O."/>
        </authorList>
    </citation>
    <scope>NUCLEOTIDE SEQUENCE</scope>
    <source>
        <strain evidence="9">30M1</strain>
    </source>
</reference>
<dbReference type="GO" id="GO:0008033">
    <property type="term" value="P:tRNA processing"/>
    <property type="evidence" value="ECO:0007669"/>
    <property type="project" value="UniProtKB-KW"/>
</dbReference>
<dbReference type="InterPro" id="IPR011063">
    <property type="entry name" value="TilS/TtcA_N"/>
</dbReference>
<feature type="compositionally biased region" description="Basic and acidic residues" evidence="7">
    <location>
        <begin position="710"/>
        <end position="723"/>
    </location>
</feature>
<dbReference type="Gene3D" id="3.40.50.620">
    <property type="entry name" value="HUPs"/>
    <property type="match status" value="1"/>
</dbReference>
<evidence type="ECO:0000256" key="2">
    <source>
        <dbReference type="ARBA" id="ARBA00022598"/>
    </source>
</evidence>
<evidence type="ECO:0000313" key="9">
    <source>
        <dbReference type="EMBL" id="KAF3000269.1"/>
    </source>
</evidence>
<evidence type="ECO:0000256" key="5">
    <source>
        <dbReference type="ARBA" id="ARBA00022840"/>
    </source>
</evidence>
<dbReference type="AlphaFoldDB" id="A0A9P4TCM2"/>
<feature type="region of interest" description="Disordered" evidence="7">
    <location>
        <begin position="661"/>
        <end position="763"/>
    </location>
</feature>
<evidence type="ECO:0000256" key="6">
    <source>
        <dbReference type="ARBA" id="ARBA00048539"/>
    </source>
</evidence>